<sequence length="139" mass="15210">MLAEASSRVPEEPDPRSAAFVFLTGESRQTLIAELDCRLPFVLAVRLSLLLRSTPALVRSYLRTHKGPKPRDVFDSSPQSFCSSPTGFGLPGVEMKVKILSGMLLHHGLGMLKMKHVEFVGWLLMVVALIANSPGMIAH</sequence>
<dbReference type="GeneID" id="111433475"/>
<keyword evidence="1" id="KW-0812">Transmembrane</keyword>
<dbReference type="RefSeq" id="XP_022926295.1">
    <property type="nucleotide sequence ID" value="XM_023070527.1"/>
</dbReference>
<accession>A0A6J1EKP8</accession>
<keyword evidence="1" id="KW-0472">Membrane</keyword>
<reference evidence="3" key="1">
    <citation type="submission" date="2025-08" db="UniProtKB">
        <authorList>
            <consortium name="RefSeq"/>
        </authorList>
    </citation>
    <scope>IDENTIFICATION</scope>
    <source>
        <tissue evidence="3">Young leaves</tissue>
    </source>
</reference>
<evidence type="ECO:0000313" key="2">
    <source>
        <dbReference type="Proteomes" id="UP000504609"/>
    </source>
</evidence>
<proteinExistence type="predicted"/>
<dbReference type="AlphaFoldDB" id="A0A6J1EKP8"/>
<feature type="transmembrane region" description="Helical" evidence="1">
    <location>
        <begin position="119"/>
        <end position="138"/>
    </location>
</feature>
<keyword evidence="1" id="KW-1133">Transmembrane helix</keyword>
<dbReference type="Proteomes" id="UP000504609">
    <property type="component" value="Unplaced"/>
</dbReference>
<name>A0A6J1EKP8_CUCMO</name>
<evidence type="ECO:0000313" key="3">
    <source>
        <dbReference type="RefSeq" id="XP_022926295.1"/>
    </source>
</evidence>
<evidence type="ECO:0000256" key="1">
    <source>
        <dbReference type="SAM" id="Phobius"/>
    </source>
</evidence>
<organism evidence="2 3">
    <name type="scientific">Cucurbita moschata</name>
    <name type="common">Winter crookneck squash</name>
    <name type="synonym">Cucurbita pepo var. moschata</name>
    <dbReference type="NCBI Taxonomy" id="3662"/>
    <lineage>
        <taxon>Eukaryota</taxon>
        <taxon>Viridiplantae</taxon>
        <taxon>Streptophyta</taxon>
        <taxon>Embryophyta</taxon>
        <taxon>Tracheophyta</taxon>
        <taxon>Spermatophyta</taxon>
        <taxon>Magnoliopsida</taxon>
        <taxon>eudicotyledons</taxon>
        <taxon>Gunneridae</taxon>
        <taxon>Pentapetalae</taxon>
        <taxon>rosids</taxon>
        <taxon>fabids</taxon>
        <taxon>Cucurbitales</taxon>
        <taxon>Cucurbitaceae</taxon>
        <taxon>Cucurbiteae</taxon>
        <taxon>Cucurbita</taxon>
    </lineage>
</organism>
<protein>
    <submittedName>
        <fullName evidence="3">Uncharacterized protein LOC111433475</fullName>
    </submittedName>
</protein>
<gene>
    <name evidence="3" type="primary">LOC111433475</name>
</gene>
<keyword evidence="2" id="KW-1185">Reference proteome</keyword>
<dbReference type="KEGG" id="cmos:111433475"/>